<evidence type="ECO:0000313" key="2">
    <source>
        <dbReference type="EMBL" id="WDS52030.1"/>
    </source>
</evidence>
<keyword evidence="3" id="KW-1185">Reference proteome</keyword>
<evidence type="ECO:0000313" key="3">
    <source>
        <dbReference type="Proteomes" id="UP001219759"/>
    </source>
</evidence>
<dbReference type="Proteomes" id="UP001219759">
    <property type="component" value="Segment"/>
</dbReference>
<protein>
    <submittedName>
        <fullName evidence="2">Minor capsid protein</fullName>
    </submittedName>
</protein>
<feature type="compositionally biased region" description="Basic and acidic residues" evidence="1">
    <location>
        <begin position="307"/>
        <end position="321"/>
    </location>
</feature>
<organism evidence="2 3">
    <name type="scientific">Microbacterium phage Caron</name>
    <dbReference type="NCBI Taxonomy" id="3028494"/>
    <lineage>
        <taxon>Viruses</taxon>
        <taxon>Duplodnaviria</taxon>
        <taxon>Heunggongvirae</taxon>
        <taxon>Uroviricota</taxon>
        <taxon>Caudoviricetes</taxon>
        <taxon>Casidaviridae</taxon>
        <taxon>Barnstormervirus</taxon>
        <taxon>Barnstormervirus caron</taxon>
    </lineage>
</organism>
<sequence>MAEPDHDALAKAHMRSQVAHAAATQAALSRLWDETIDPSDLTGSFARFREKAVPYIGAGRVVSDRTAETYLRAIKEAAGLGPTVALPASEARLAEGVIKSSLSAATGRSLARADALMRKGHSPAEALNAAKSNMLGSAKRQIINASRTRVIESTRRDKELGRWARVSDGKPCAFCAMLVSRGPVYSALSAHFAAHDRCGCNARPVTANDPTGGWSPEARLYRDAWDADQRSAMRRWYEERELDVPERFLPRPGELSFAALTARTTDKVTARRKASNGSPDNRGGASRVSPSAGANGDTRGALATPSDRLDGRGARGGDPERLVIGGQPATALRASSPPPRTFELNARGVETVPVLELDPATSASAFREALARAKASNGKMGSSVTVYDDYSGMRLFTTEDGLSGFALSADGDIVSVFSHADQPVRGIARTLLAHAIAEGGNRLDAFETYLPRIYAREGFRPVARLPFDDEYAPDGWDYDAYAAYNDGRPDVVFFRYDPARLDSEYDPSEAVPVTTYEAGQALQSP</sequence>
<reference evidence="3" key="1">
    <citation type="submission" date="2023-01" db="EMBL/GenBank/DDBJ databases">
        <authorList>
            <person name="Bendele M."/>
            <person name="Baldwin A.R."/>
            <person name="Chauncey H.A."/>
            <person name="Connelly K.A."/>
            <person name="Daniel I."/>
            <person name="Fitzgerald E.B."/>
            <person name="McKinney B.E."/>
            <person name="Murray D.M."/>
            <person name="Parshall S."/>
            <person name="Stokes L.T."/>
            <person name="Tanaka K.N."/>
            <person name="Vinson E.C."/>
            <person name="Klevikis C."/>
            <person name="Temple L."/>
            <person name="Utz L."/>
            <person name="Rinehart C.A."/>
            <person name="Garlena R.A."/>
            <person name="Russell D.A."/>
            <person name="Jacobs-Sera D."/>
            <person name="Hatfull G.F."/>
        </authorList>
    </citation>
    <scope>NUCLEOTIDE SEQUENCE [LARGE SCALE GENOMIC DNA]</scope>
</reference>
<dbReference type="InterPro" id="IPR057369">
    <property type="entry name" value="VG15"/>
</dbReference>
<proteinExistence type="predicted"/>
<dbReference type="EMBL" id="OQ190481">
    <property type="protein sequence ID" value="WDS52030.1"/>
    <property type="molecule type" value="Genomic_DNA"/>
</dbReference>
<name>A0AAE9ZLG6_9CAUD</name>
<accession>A0AAE9ZLG6</accession>
<feature type="region of interest" description="Disordered" evidence="1">
    <location>
        <begin position="260"/>
        <end position="339"/>
    </location>
</feature>
<dbReference type="Pfam" id="PF25310">
    <property type="entry name" value="VG15"/>
    <property type="match status" value="1"/>
</dbReference>
<gene>
    <name evidence="2" type="primary">4</name>
    <name evidence="2" type="ORF">SEA_CARON_4</name>
</gene>
<evidence type="ECO:0000256" key="1">
    <source>
        <dbReference type="SAM" id="MobiDB-lite"/>
    </source>
</evidence>